<proteinExistence type="predicted"/>
<keyword evidence="3" id="KW-1185">Reference proteome</keyword>
<evidence type="ECO:0000313" key="3">
    <source>
        <dbReference type="Proteomes" id="UP000242415"/>
    </source>
</evidence>
<organism evidence="2 3">
    <name type="scientific">Micromonospora pattaloongensis</name>
    <dbReference type="NCBI Taxonomy" id="405436"/>
    <lineage>
        <taxon>Bacteria</taxon>
        <taxon>Bacillati</taxon>
        <taxon>Actinomycetota</taxon>
        <taxon>Actinomycetes</taxon>
        <taxon>Micromonosporales</taxon>
        <taxon>Micromonosporaceae</taxon>
        <taxon>Micromonospora</taxon>
    </lineage>
</organism>
<protein>
    <submittedName>
        <fullName evidence="2">Uncharacterized protein</fullName>
    </submittedName>
</protein>
<evidence type="ECO:0000256" key="1">
    <source>
        <dbReference type="SAM" id="MobiDB-lite"/>
    </source>
</evidence>
<accession>A0A1H3P1V7</accession>
<dbReference type="Proteomes" id="UP000242415">
    <property type="component" value="Unassembled WGS sequence"/>
</dbReference>
<feature type="compositionally biased region" description="Basic and acidic residues" evidence="1">
    <location>
        <begin position="43"/>
        <end position="75"/>
    </location>
</feature>
<dbReference type="EMBL" id="FNPH01000004">
    <property type="protein sequence ID" value="SDY95020.1"/>
    <property type="molecule type" value="Genomic_DNA"/>
</dbReference>
<gene>
    <name evidence="2" type="ORF">SAMN05444365_104279</name>
</gene>
<sequence>MTAKQPRPNPEREPMRASAGRRDRGQQQGAEQRDWEDQAAEARTADDVRARAPHDKRGTPSIGETDRDYQNYHGL</sequence>
<dbReference type="STRING" id="405436.SAMN05444365_104279"/>
<feature type="region of interest" description="Disordered" evidence="1">
    <location>
        <begin position="1"/>
        <end position="75"/>
    </location>
</feature>
<dbReference type="RefSeq" id="WP_342709274.1">
    <property type="nucleotide sequence ID" value="NZ_FNPH01000004.1"/>
</dbReference>
<dbReference type="AlphaFoldDB" id="A0A1H3P1V7"/>
<feature type="compositionally biased region" description="Basic and acidic residues" evidence="1">
    <location>
        <begin position="9"/>
        <end position="36"/>
    </location>
</feature>
<evidence type="ECO:0000313" key="2">
    <source>
        <dbReference type="EMBL" id="SDY95020.1"/>
    </source>
</evidence>
<reference evidence="3" key="1">
    <citation type="submission" date="2016-10" db="EMBL/GenBank/DDBJ databases">
        <authorList>
            <person name="Varghese N."/>
            <person name="Submissions S."/>
        </authorList>
    </citation>
    <scope>NUCLEOTIDE SEQUENCE [LARGE SCALE GENOMIC DNA]</scope>
    <source>
        <strain evidence="3">DSM 45245</strain>
    </source>
</reference>
<name>A0A1H3P1V7_9ACTN</name>